<evidence type="ECO:0000313" key="8">
    <source>
        <dbReference type="Proteomes" id="UP000181898"/>
    </source>
</evidence>
<sequence>MRKIVLYTLLIFFITSCSSSKKVVSSSTKNTEISVADKIVWTAVTYKGTPYKYGGTTKKGMDCSGLIYTSFKQRGVAIPRVSYVMAKEGFKISLNEVQRGDLLFFSTSKSRRGINHVGLITSVDGEIKFIHATTSKGVKISSLSENYWKNAFVRAKRVL</sequence>
<dbReference type="PANTHER" id="PTHR47053:SF1">
    <property type="entry name" value="MUREIN DD-ENDOPEPTIDASE MEPH-RELATED"/>
    <property type="match status" value="1"/>
</dbReference>
<reference evidence="7 8" key="1">
    <citation type="submission" date="2016-11" db="EMBL/GenBank/DDBJ databases">
        <title>Tenacibaculum sp. LPB0136, isolated from marine environment.</title>
        <authorList>
            <person name="Kim E."/>
            <person name="Yi H."/>
        </authorList>
    </citation>
    <scope>NUCLEOTIDE SEQUENCE [LARGE SCALE GENOMIC DNA]</scope>
    <source>
        <strain evidence="7 8">LPB0136</strain>
    </source>
</reference>
<dbReference type="GO" id="GO:0006508">
    <property type="term" value="P:proteolysis"/>
    <property type="evidence" value="ECO:0007669"/>
    <property type="project" value="UniProtKB-KW"/>
</dbReference>
<feature type="chain" id="PRO_5013086246" description="NlpC/P60 domain-containing protein" evidence="5">
    <location>
        <begin position="22"/>
        <end position="159"/>
    </location>
</feature>
<dbReference type="OrthoDB" id="9807055at2"/>
<dbReference type="GO" id="GO:0008234">
    <property type="term" value="F:cysteine-type peptidase activity"/>
    <property type="evidence" value="ECO:0007669"/>
    <property type="project" value="UniProtKB-KW"/>
</dbReference>
<dbReference type="PROSITE" id="PS51935">
    <property type="entry name" value="NLPC_P60"/>
    <property type="match status" value="1"/>
</dbReference>
<name>A0A1L3JJR6_9FLAO</name>
<organism evidence="7 8">
    <name type="scientific">Tenacibaculum todarodis</name>
    <dbReference type="NCBI Taxonomy" id="1850252"/>
    <lineage>
        <taxon>Bacteria</taxon>
        <taxon>Pseudomonadati</taxon>
        <taxon>Bacteroidota</taxon>
        <taxon>Flavobacteriia</taxon>
        <taxon>Flavobacteriales</taxon>
        <taxon>Flavobacteriaceae</taxon>
        <taxon>Tenacibaculum</taxon>
    </lineage>
</organism>
<dbReference type="SUPFAM" id="SSF54001">
    <property type="entry name" value="Cysteine proteinases"/>
    <property type="match status" value="1"/>
</dbReference>
<evidence type="ECO:0000256" key="1">
    <source>
        <dbReference type="ARBA" id="ARBA00007074"/>
    </source>
</evidence>
<dbReference type="KEGG" id="ten:LPB136_08205"/>
<dbReference type="InterPro" id="IPR051202">
    <property type="entry name" value="Peptidase_C40"/>
</dbReference>
<feature type="domain" description="NlpC/P60" evidence="6">
    <location>
        <begin position="33"/>
        <end position="159"/>
    </location>
</feature>
<feature type="signal peptide" evidence="5">
    <location>
        <begin position="1"/>
        <end position="21"/>
    </location>
</feature>
<dbReference type="EMBL" id="CP018155">
    <property type="protein sequence ID" value="APG65333.1"/>
    <property type="molecule type" value="Genomic_DNA"/>
</dbReference>
<keyword evidence="8" id="KW-1185">Reference proteome</keyword>
<dbReference type="Pfam" id="PF00877">
    <property type="entry name" value="NLPC_P60"/>
    <property type="match status" value="1"/>
</dbReference>
<keyword evidence="2" id="KW-0645">Protease</keyword>
<dbReference type="RefSeq" id="WP_072555855.1">
    <property type="nucleotide sequence ID" value="NZ_CP018155.1"/>
</dbReference>
<dbReference type="InterPro" id="IPR000064">
    <property type="entry name" value="NLP_P60_dom"/>
</dbReference>
<accession>A0A1L3JJR6</accession>
<evidence type="ECO:0000313" key="7">
    <source>
        <dbReference type="EMBL" id="APG65333.1"/>
    </source>
</evidence>
<dbReference type="InterPro" id="IPR038765">
    <property type="entry name" value="Papain-like_cys_pep_sf"/>
</dbReference>
<proteinExistence type="inferred from homology"/>
<dbReference type="Proteomes" id="UP000181898">
    <property type="component" value="Chromosome"/>
</dbReference>
<gene>
    <name evidence="7" type="ORF">LPB136_08205</name>
</gene>
<comment type="similarity">
    <text evidence="1">Belongs to the peptidase C40 family.</text>
</comment>
<dbReference type="PROSITE" id="PS51257">
    <property type="entry name" value="PROKAR_LIPOPROTEIN"/>
    <property type="match status" value="1"/>
</dbReference>
<evidence type="ECO:0000256" key="3">
    <source>
        <dbReference type="ARBA" id="ARBA00022801"/>
    </source>
</evidence>
<keyword evidence="4" id="KW-0788">Thiol protease</keyword>
<evidence type="ECO:0000256" key="5">
    <source>
        <dbReference type="SAM" id="SignalP"/>
    </source>
</evidence>
<evidence type="ECO:0000256" key="4">
    <source>
        <dbReference type="ARBA" id="ARBA00022807"/>
    </source>
</evidence>
<dbReference type="Gene3D" id="3.90.1720.10">
    <property type="entry name" value="endopeptidase domain like (from Nostoc punctiforme)"/>
    <property type="match status" value="1"/>
</dbReference>
<dbReference type="STRING" id="1850252.LPB136_08205"/>
<evidence type="ECO:0000256" key="2">
    <source>
        <dbReference type="ARBA" id="ARBA00022670"/>
    </source>
</evidence>
<protein>
    <recommendedName>
        <fullName evidence="6">NlpC/P60 domain-containing protein</fullName>
    </recommendedName>
</protein>
<keyword evidence="5" id="KW-0732">Signal</keyword>
<evidence type="ECO:0000259" key="6">
    <source>
        <dbReference type="PROSITE" id="PS51935"/>
    </source>
</evidence>
<dbReference type="AlphaFoldDB" id="A0A1L3JJR6"/>
<dbReference type="PANTHER" id="PTHR47053">
    <property type="entry name" value="MUREIN DD-ENDOPEPTIDASE MEPH-RELATED"/>
    <property type="match status" value="1"/>
</dbReference>
<keyword evidence="3" id="KW-0378">Hydrolase</keyword>